<dbReference type="EMBL" id="CAFBMK010000120">
    <property type="protein sequence ID" value="CAB4923766.1"/>
    <property type="molecule type" value="Genomic_DNA"/>
</dbReference>
<feature type="region of interest" description="Disordered" evidence="1">
    <location>
        <begin position="239"/>
        <end position="262"/>
    </location>
</feature>
<gene>
    <name evidence="3" type="ORF">UFOPK3564_01987</name>
</gene>
<organism evidence="3">
    <name type="scientific">freshwater metagenome</name>
    <dbReference type="NCBI Taxonomy" id="449393"/>
    <lineage>
        <taxon>unclassified sequences</taxon>
        <taxon>metagenomes</taxon>
        <taxon>ecological metagenomes</taxon>
    </lineage>
</organism>
<name>A0A6J7HZ64_9ZZZZ</name>
<keyword evidence="2" id="KW-0812">Transmembrane</keyword>
<dbReference type="AlphaFoldDB" id="A0A6J7HZ64"/>
<evidence type="ECO:0000313" key="3">
    <source>
        <dbReference type="EMBL" id="CAB4923766.1"/>
    </source>
</evidence>
<feature type="transmembrane region" description="Helical" evidence="2">
    <location>
        <begin position="28"/>
        <end position="49"/>
    </location>
</feature>
<evidence type="ECO:0000256" key="1">
    <source>
        <dbReference type="SAM" id="MobiDB-lite"/>
    </source>
</evidence>
<evidence type="ECO:0000256" key="2">
    <source>
        <dbReference type="SAM" id="Phobius"/>
    </source>
</evidence>
<protein>
    <submittedName>
        <fullName evidence="3">Unannotated protein</fullName>
    </submittedName>
</protein>
<keyword evidence="2" id="KW-0472">Membrane</keyword>
<sequence length="262" mass="25180">MRAMNLLPVEERGGSRASGAGGSSDLTINHAIAGAGAVVVVGLVGLWAVTKHDTATARDAEAAAVAASAADQAQVTRLAPVVAFDARRQSRETAVLQLASGRTDWAMVLRATAGALPSNVSITTLKLAAAAGTGATAGTTAGTTPAGLAGSGSVTLQICADTQPRVATALRRFRALPQVEDVALSQTARSSSGSTGSTAGGAGCSRVAADAALGLSAQTIIDGAATAAAATAGTAAPAGTAPAAVGATTTSSSTTTTNGTGR</sequence>
<reference evidence="3" key="1">
    <citation type="submission" date="2020-05" db="EMBL/GenBank/DDBJ databases">
        <authorList>
            <person name="Chiriac C."/>
            <person name="Salcher M."/>
            <person name="Ghai R."/>
            <person name="Kavagutti S V."/>
        </authorList>
    </citation>
    <scope>NUCLEOTIDE SEQUENCE</scope>
</reference>
<feature type="region of interest" description="Disordered" evidence="1">
    <location>
        <begin position="1"/>
        <end position="22"/>
    </location>
</feature>
<keyword evidence="2" id="KW-1133">Transmembrane helix</keyword>
<accession>A0A6J7HZ64</accession>
<proteinExistence type="predicted"/>